<keyword evidence="4" id="KW-0597">Phosphoprotein</keyword>
<dbReference type="InterPro" id="IPR005467">
    <property type="entry name" value="His_kinase_dom"/>
</dbReference>
<protein>
    <recommendedName>
        <fullName evidence="3">histidine kinase</fullName>
        <ecNumber evidence="3">2.7.13.3</ecNumber>
    </recommendedName>
</protein>
<accession>A0A937CUS0</accession>
<dbReference type="RefSeq" id="WP_201676321.1">
    <property type="nucleotide sequence ID" value="NZ_JAEQNE010000006.1"/>
</dbReference>
<dbReference type="InterPro" id="IPR003594">
    <property type="entry name" value="HATPase_dom"/>
</dbReference>
<organism evidence="10 11">
    <name type="scientific">Ramlibacter monticola</name>
    <dbReference type="NCBI Taxonomy" id="1926872"/>
    <lineage>
        <taxon>Bacteria</taxon>
        <taxon>Pseudomonadati</taxon>
        <taxon>Pseudomonadota</taxon>
        <taxon>Betaproteobacteria</taxon>
        <taxon>Burkholderiales</taxon>
        <taxon>Comamonadaceae</taxon>
        <taxon>Ramlibacter</taxon>
    </lineage>
</organism>
<dbReference type="Proteomes" id="UP000599109">
    <property type="component" value="Unassembled WGS sequence"/>
</dbReference>
<dbReference type="Gene3D" id="1.10.287.130">
    <property type="match status" value="1"/>
</dbReference>
<evidence type="ECO:0000256" key="6">
    <source>
        <dbReference type="ARBA" id="ARBA00022777"/>
    </source>
</evidence>
<keyword evidence="7" id="KW-0175">Coiled coil</keyword>
<evidence type="ECO:0000256" key="5">
    <source>
        <dbReference type="ARBA" id="ARBA00022679"/>
    </source>
</evidence>
<evidence type="ECO:0000256" key="1">
    <source>
        <dbReference type="ARBA" id="ARBA00000085"/>
    </source>
</evidence>
<dbReference type="PANTHER" id="PTHR43547">
    <property type="entry name" value="TWO-COMPONENT HISTIDINE KINASE"/>
    <property type="match status" value="1"/>
</dbReference>
<dbReference type="PRINTS" id="PR00344">
    <property type="entry name" value="BCTRLSENSOR"/>
</dbReference>
<dbReference type="InterPro" id="IPR003661">
    <property type="entry name" value="HisK_dim/P_dom"/>
</dbReference>
<dbReference type="GO" id="GO:0000155">
    <property type="term" value="F:phosphorelay sensor kinase activity"/>
    <property type="evidence" value="ECO:0007669"/>
    <property type="project" value="InterPro"/>
</dbReference>
<dbReference type="SUPFAM" id="SSF55874">
    <property type="entry name" value="ATPase domain of HSP90 chaperone/DNA topoisomerase II/histidine kinase"/>
    <property type="match status" value="1"/>
</dbReference>
<dbReference type="SUPFAM" id="SSF47384">
    <property type="entry name" value="Homodimeric domain of signal transducing histidine kinase"/>
    <property type="match status" value="1"/>
</dbReference>
<dbReference type="EC" id="2.7.13.3" evidence="3"/>
<evidence type="ECO:0000256" key="8">
    <source>
        <dbReference type="SAM" id="MobiDB-lite"/>
    </source>
</evidence>
<dbReference type="InterPro" id="IPR004358">
    <property type="entry name" value="Sig_transdc_His_kin-like_C"/>
</dbReference>
<gene>
    <name evidence="10" type="ORF">JJ685_21090</name>
</gene>
<comment type="catalytic activity">
    <reaction evidence="1">
        <text>ATP + protein L-histidine = ADP + protein N-phospho-L-histidine.</text>
        <dbReference type="EC" id="2.7.13.3"/>
    </reaction>
</comment>
<keyword evidence="6" id="KW-0418">Kinase</keyword>
<evidence type="ECO:0000313" key="10">
    <source>
        <dbReference type="EMBL" id="MBL0393646.1"/>
    </source>
</evidence>
<dbReference type="GO" id="GO:0005886">
    <property type="term" value="C:plasma membrane"/>
    <property type="evidence" value="ECO:0007669"/>
    <property type="project" value="UniProtKB-SubCell"/>
</dbReference>
<dbReference type="Pfam" id="PF02518">
    <property type="entry name" value="HATPase_c"/>
    <property type="match status" value="1"/>
</dbReference>
<feature type="region of interest" description="Disordered" evidence="8">
    <location>
        <begin position="1"/>
        <end position="27"/>
    </location>
</feature>
<dbReference type="Gene3D" id="3.30.565.10">
    <property type="entry name" value="Histidine kinase-like ATPase, C-terminal domain"/>
    <property type="match status" value="1"/>
</dbReference>
<sequence length="396" mass="42144">MNPNVLSCRGATMKSDSSRRSSTRGPSPLEVLAVEAAALRTELVTLRQKLASVERDLSAAGGGVLHETNQELVVAAERAHEIADAARTALERVSSPAAPEDAMARLDRPETFDNLREANERLVVAALHSQELEEEAKQAYRQYVAFFATVAHELRNPLLPLRLAARMLDRAHDDPEMLAKLQATITGQVNHIARLISDLLDGARVSTGKFRLERVSVDLVRLLALAVESFLPLAEGRHQKFSSAMPAGAVPVFADPVRLVQVFGNLLENASKYTPEGGELALDVSVQGPNVVVAISDNGIGITPEALPHLFKIFVQDAHAVAFDRGGFGIGLAVVQELVLEHGGAVVATSAGKGRGSQFRVTLPLEVPGVSHGAHRPGAPSAGPGPCVRKRTDTGA</sequence>
<evidence type="ECO:0000313" key="11">
    <source>
        <dbReference type="Proteomes" id="UP000599109"/>
    </source>
</evidence>
<dbReference type="InterPro" id="IPR036097">
    <property type="entry name" value="HisK_dim/P_sf"/>
</dbReference>
<evidence type="ECO:0000256" key="7">
    <source>
        <dbReference type="SAM" id="Coils"/>
    </source>
</evidence>
<dbReference type="FunFam" id="3.30.565.10:FF:000006">
    <property type="entry name" value="Sensor histidine kinase WalK"/>
    <property type="match status" value="1"/>
</dbReference>
<dbReference type="AlphaFoldDB" id="A0A937CUS0"/>
<keyword evidence="5" id="KW-0808">Transferase</keyword>
<reference evidence="10 11" key="1">
    <citation type="journal article" date="2017" name="Int. J. Syst. Evol. Microbiol.">
        <title>Ramlibacter monticola sp. nov., isolated from forest soil.</title>
        <authorList>
            <person name="Chaudhary D.K."/>
            <person name="Kim J."/>
        </authorList>
    </citation>
    <scope>NUCLEOTIDE SEQUENCE [LARGE SCALE GENOMIC DNA]</scope>
    <source>
        <strain evidence="10 11">KACC 19175</strain>
    </source>
</reference>
<proteinExistence type="predicted"/>
<dbReference type="InterPro" id="IPR036890">
    <property type="entry name" value="HATPase_C_sf"/>
</dbReference>
<evidence type="ECO:0000259" key="9">
    <source>
        <dbReference type="PROSITE" id="PS50109"/>
    </source>
</evidence>
<feature type="coiled-coil region" evidence="7">
    <location>
        <begin position="29"/>
        <end position="56"/>
    </location>
</feature>
<evidence type="ECO:0000256" key="3">
    <source>
        <dbReference type="ARBA" id="ARBA00012438"/>
    </source>
</evidence>
<feature type="region of interest" description="Disordered" evidence="8">
    <location>
        <begin position="370"/>
        <end position="396"/>
    </location>
</feature>
<feature type="domain" description="Histidine kinase" evidence="9">
    <location>
        <begin position="149"/>
        <end position="367"/>
    </location>
</feature>
<dbReference type="Pfam" id="PF00512">
    <property type="entry name" value="HisKA"/>
    <property type="match status" value="1"/>
</dbReference>
<evidence type="ECO:0000256" key="4">
    <source>
        <dbReference type="ARBA" id="ARBA00022553"/>
    </source>
</evidence>
<dbReference type="EMBL" id="JAEQNE010000006">
    <property type="protein sequence ID" value="MBL0393646.1"/>
    <property type="molecule type" value="Genomic_DNA"/>
</dbReference>
<keyword evidence="11" id="KW-1185">Reference proteome</keyword>
<name>A0A937CUS0_9BURK</name>
<comment type="subcellular location">
    <subcellularLocation>
        <location evidence="2">Cell inner membrane</location>
        <topology evidence="2">Multi-pass membrane protein</topology>
    </subcellularLocation>
</comment>
<dbReference type="SMART" id="SM00387">
    <property type="entry name" value="HATPase_c"/>
    <property type="match status" value="1"/>
</dbReference>
<comment type="caution">
    <text evidence="10">The sequence shown here is derived from an EMBL/GenBank/DDBJ whole genome shotgun (WGS) entry which is preliminary data.</text>
</comment>
<dbReference type="SMART" id="SM00388">
    <property type="entry name" value="HisKA"/>
    <property type="match status" value="1"/>
</dbReference>
<dbReference type="PROSITE" id="PS50109">
    <property type="entry name" value="HIS_KIN"/>
    <property type="match status" value="1"/>
</dbReference>
<dbReference type="PANTHER" id="PTHR43547:SF2">
    <property type="entry name" value="HYBRID SIGNAL TRANSDUCTION HISTIDINE KINASE C"/>
    <property type="match status" value="1"/>
</dbReference>
<evidence type="ECO:0000256" key="2">
    <source>
        <dbReference type="ARBA" id="ARBA00004429"/>
    </source>
</evidence>